<evidence type="ECO:0000313" key="2">
    <source>
        <dbReference type="EMBL" id="KAG5634279.1"/>
    </source>
</evidence>
<dbReference type="Pfam" id="PF18759">
    <property type="entry name" value="Plavaka"/>
    <property type="match status" value="1"/>
</dbReference>
<name>A0A9P7FP16_9AGAR</name>
<comment type="caution">
    <text evidence="2">The sequence shown here is derived from an EMBL/GenBank/DDBJ whole genome shotgun (WGS) entry which is preliminary data.</text>
</comment>
<sequence>MGEPSNTHSDCPPLLTVQLPPPSPPPPPPQEFTQTGRPQRNYTLPRRYQDILPVPPLPPALEDEPEAPQTSLLPRVRLIVRDRLVTALNAFGLWRDYPHQPSYDPDMLLSTNDLSEPHLTFENAPQASLFGYLSQAPPWPFKNMSTWLFMNYFNSGSATKSATEANRLVHDSIEIDIPSGKKDVPSTKFAVPGLLYCKLTSVIEAAFHDPLAHYYHLYPFKLFHRSPSTGQEERVMGEIYTSDAFIHEHDLVQRRSPVPPDDPGCKREKVVVAVMFSSDGTHLANFGTAKAWPIYFMVGNLSKYFHGLPNSGAMHHLAYIPSVSL</sequence>
<accession>A0A9P7FP16</accession>
<evidence type="ECO:0000313" key="3">
    <source>
        <dbReference type="Proteomes" id="UP000717328"/>
    </source>
</evidence>
<feature type="compositionally biased region" description="Polar residues" evidence="1">
    <location>
        <begin position="31"/>
        <end position="42"/>
    </location>
</feature>
<organism evidence="2 3">
    <name type="scientific">Sphagnurus paluster</name>
    <dbReference type="NCBI Taxonomy" id="117069"/>
    <lineage>
        <taxon>Eukaryota</taxon>
        <taxon>Fungi</taxon>
        <taxon>Dikarya</taxon>
        <taxon>Basidiomycota</taxon>
        <taxon>Agaricomycotina</taxon>
        <taxon>Agaricomycetes</taxon>
        <taxon>Agaricomycetidae</taxon>
        <taxon>Agaricales</taxon>
        <taxon>Tricholomatineae</taxon>
        <taxon>Lyophyllaceae</taxon>
        <taxon>Sphagnurus</taxon>
    </lineage>
</organism>
<keyword evidence="3" id="KW-1185">Reference proteome</keyword>
<feature type="region of interest" description="Disordered" evidence="1">
    <location>
        <begin position="1"/>
        <end position="43"/>
    </location>
</feature>
<reference evidence="2" key="1">
    <citation type="submission" date="2021-02" db="EMBL/GenBank/DDBJ databases">
        <authorList>
            <person name="Nieuwenhuis M."/>
            <person name="Van De Peppel L.J.J."/>
        </authorList>
    </citation>
    <scope>NUCLEOTIDE SEQUENCE</scope>
    <source>
        <strain evidence="2">D49</strain>
    </source>
</reference>
<protein>
    <submittedName>
        <fullName evidence="2">Uncharacterized protein</fullName>
    </submittedName>
</protein>
<feature type="compositionally biased region" description="Pro residues" evidence="1">
    <location>
        <begin position="19"/>
        <end position="30"/>
    </location>
</feature>
<dbReference type="AlphaFoldDB" id="A0A9P7FP16"/>
<dbReference type="OrthoDB" id="3208495at2759"/>
<proteinExistence type="predicted"/>
<evidence type="ECO:0000256" key="1">
    <source>
        <dbReference type="SAM" id="MobiDB-lite"/>
    </source>
</evidence>
<dbReference type="Proteomes" id="UP000717328">
    <property type="component" value="Unassembled WGS sequence"/>
</dbReference>
<dbReference type="EMBL" id="JABCKI010006503">
    <property type="protein sequence ID" value="KAG5634279.1"/>
    <property type="molecule type" value="Genomic_DNA"/>
</dbReference>
<dbReference type="InterPro" id="IPR041078">
    <property type="entry name" value="Plavaka"/>
</dbReference>
<gene>
    <name evidence="2" type="ORF">H0H81_002553</name>
</gene>
<reference evidence="2" key="2">
    <citation type="submission" date="2021-10" db="EMBL/GenBank/DDBJ databases">
        <title>Phylogenomics reveals ancestral predisposition of the termite-cultivated fungus Termitomyces towards a domesticated lifestyle.</title>
        <authorList>
            <person name="Auxier B."/>
            <person name="Grum-Grzhimaylo A."/>
            <person name="Cardenas M.E."/>
            <person name="Lodge J.D."/>
            <person name="Laessoe T."/>
            <person name="Pedersen O."/>
            <person name="Smith M.E."/>
            <person name="Kuyper T.W."/>
            <person name="Franco-Molano E.A."/>
            <person name="Baroni T.J."/>
            <person name="Aanen D.K."/>
        </authorList>
    </citation>
    <scope>NUCLEOTIDE SEQUENCE</scope>
    <source>
        <strain evidence="2">D49</strain>
    </source>
</reference>